<dbReference type="EMBL" id="CM037614">
    <property type="protein sequence ID" value="KAH8018164.1"/>
    <property type="molecule type" value="Genomic_DNA"/>
</dbReference>
<sequence length="83" mass="8881">MSCVTRAFPEKRDTKSKDFLFSGNLQILLLIPGSLLASLLSPLPLSFSGALNNFFGKAGKYQVSAESTSSSSENTSKAYSLLT</sequence>
<proteinExistence type="predicted"/>
<evidence type="ECO:0000313" key="2">
    <source>
        <dbReference type="Proteomes" id="UP000827872"/>
    </source>
</evidence>
<keyword evidence="2" id="KW-1185">Reference proteome</keyword>
<organism evidence="1 2">
    <name type="scientific">Sphaerodactylus townsendi</name>
    <dbReference type="NCBI Taxonomy" id="933632"/>
    <lineage>
        <taxon>Eukaryota</taxon>
        <taxon>Metazoa</taxon>
        <taxon>Chordata</taxon>
        <taxon>Craniata</taxon>
        <taxon>Vertebrata</taxon>
        <taxon>Euteleostomi</taxon>
        <taxon>Lepidosauria</taxon>
        <taxon>Squamata</taxon>
        <taxon>Bifurcata</taxon>
        <taxon>Gekkota</taxon>
        <taxon>Sphaerodactylidae</taxon>
        <taxon>Sphaerodactylus</taxon>
    </lineage>
</organism>
<dbReference type="Proteomes" id="UP000827872">
    <property type="component" value="Linkage Group LG01"/>
</dbReference>
<name>A0ACB8GG69_9SAUR</name>
<accession>A0ACB8GG69</accession>
<gene>
    <name evidence="1" type="ORF">K3G42_033743</name>
</gene>
<reference evidence="1" key="1">
    <citation type="submission" date="2021-08" db="EMBL/GenBank/DDBJ databases">
        <title>The first chromosome-level gecko genome reveals the dynamic sex chromosomes of Neotropical dwarf geckos (Sphaerodactylidae: Sphaerodactylus).</title>
        <authorList>
            <person name="Pinto B.J."/>
            <person name="Keating S.E."/>
            <person name="Gamble T."/>
        </authorList>
    </citation>
    <scope>NUCLEOTIDE SEQUENCE</scope>
    <source>
        <strain evidence="1">TG3544</strain>
    </source>
</reference>
<evidence type="ECO:0000313" key="1">
    <source>
        <dbReference type="EMBL" id="KAH8018164.1"/>
    </source>
</evidence>
<comment type="caution">
    <text evidence="1">The sequence shown here is derived from an EMBL/GenBank/DDBJ whole genome shotgun (WGS) entry which is preliminary data.</text>
</comment>
<protein>
    <submittedName>
        <fullName evidence="1">Uncharacterized protein</fullName>
    </submittedName>
</protein>